<dbReference type="EMBL" id="DVNG01000110">
    <property type="protein sequence ID" value="HIU50808.1"/>
    <property type="molecule type" value="Genomic_DNA"/>
</dbReference>
<dbReference type="Proteomes" id="UP000824118">
    <property type="component" value="Unassembled WGS sequence"/>
</dbReference>
<gene>
    <name evidence="1" type="primary">yunB</name>
    <name evidence="1" type="ORF">IAD22_07325</name>
</gene>
<sequence length="211" mass="23390">MLYKKTKSKKRKIFKKYLIFFFVLCVALAAVFEYQVKPIQDNFIRTKGKVVVQKCISDAVTKTLEESPNEDFVNISTNGDGTVTAVNTDADSVNKFKSDLESEISASLEKIHTENISIPIGAFSGLTLLTEVGPDIAFTYFLTGSFEAQITDSFESAAINQTLHQVELTVTGTVILAAYGYEEEIEVTTNYIISQTVIGGEVPQYSRYYGI</sequence>
<evidence type="ECO:0000313" key="1">
    <source>
        <dbReference type="EMBL" id="HIU50808.1"/>
    </source>
</evidence>
<name>A0A9D1LZJ6_9FIRM</name>
<reference evidence="1" key="2">
    <citation type="journal article" date="2021" name="PeerJ">
        <title>Extensive microbial diversity within the chicken gut microbiome revealed by metagenomics and culture.</title>
        <authorList>
            <person name="Gilroy R."/>
            <person name="Ravi A."/>
            <person name="Getino M."/>
            <person name="Pursley I."/>
            <person name="Horton D.L."/>
            <person name="Alikhan N.F."/>
            <person name="Baker D."/>
            <person name="Gharbi K."/>
            <person name="Hall N."/>
            <person name="Watson M."/>
            <person name="Adriaenssens E.M."/>
            <person name="Foster-Nyarko E."/>
            <person name="Jarju S."/>
            <person name="Secka A."/>
            <person name="Antonio M."/>
            <person name="Oren A."/>
            <person name="Chaudhuri R.R."/>
            <person name="La Ragione R."/>
            <person name="Hildebrand F."/>
            <person name="Pallen M.J."/>
        </authorList>
    </citation>
    <scope>NUCLEOTIDE SEQUENCE</scope>
    <source>
        <strain evidence="1">ChiGjej1B1-1684</strain>
    </source>
</reference>
<dbReference type="InterPro" id="IPR014197">
    <property type="entry name" value="Sporulation_prot_YunB"/>
</dbReference>
<dbReference type="AlphaFoldDB" id="A0A9D1LZJ6"/>
<proteinExistence type="predicted"/>
<evidence type="ECO:0000313" key="2">
    <source>
        <dbReference type="Proteomes" id="UP000824118"/>
    </source>
</evidence>
<accession>A0A9D1LZJ6</accession>
<dbReference type="NCBIfam" id="TIGR02832">
    <property type="entry name" value="spo_yunB"/>
    <property type="match status" value="1"/>
</dbReference>
<comment type="caution">
    <text evidence="1">The sequence shown here is derived from an EMBL/GenBank/DDBJ whole genome shotgun (WGS) entry which is preliminary data.</text>
</comment>
<reference evidence="1" key="1">
    <citation type="submission" date="2020-10" db="EMBL/GenBank/DDBJ databases">
        <authorList>
            <person name="Gilroy R."/>
        </authorList>
    </citation>
    <scope>NUCLEOTIDE SEQUENCE</scope>
    <source>
        <strain evidence="1">ChiGjej1B1-1684</strain>
    </source>
</reference>
<dbReference type="Pfam" id="PF09560">
    <property type="entry name" value="Spore_YunB"/>
    <property type="match status" value="1"/>
</dbReference>
<protein>
    <submittedName>
        <fullName evidence="1">Sporulation protein YunB</fullName>
    </submittedName>
</protein>
<organism evidence="1 2">
    <name type="scientific">Candidatus Limousia pullorum</name>
    <dbReference type="NCBI Taxonomy" id="2840860"/>
    <lineage>
        <taxon>Bacteria</taxon>
        <taxon>Bacillati</taxon>
        <taxon>Bacillota</taxon>
        <taxon>Clostridia</taxon>
        <taxon>Eubacteriales</taxon>
        <taxon>Oscillospiraceae</taxon>
        <taxon>Oscillospiraceae incertae sedis</taxon>
        <taxon>Candidatus Limousia</taxon>
    </lineage>
</organism>